<name>A0A1G9RWZ0_9GAMM</name>
<accession>A0A1G9RWZ0</accession>
<dbReference type="AlphaFoldDB" id="A0A1G9RWZ0"/>
<evidence type="ECO:0000313" key="3">
    <source>
        <dbReference type="Proteomes" id="UP000198654"/>
    </source>
</evidence>
<protein>
    <recommendedName>
        <fullName evidence="1">DUF7079 domain-containing protein</fullName>
    </recommendedName>
</protein>
<evidence type="ECO:0000259" key="1">
    <source>
        <dbReference type="Pfam" id="PF23296"/>
    </source>
</evidence>
<dbReference type="Proteomes" id="UP000198654">
    <property type="component" value="Unassembled WGS sequence"/>
</dbReference>
<reference evidence="2 3" key="1">
    <citation type="submission" date="2016-10" db="EMBL/GenBank/DDBJ databases">
        <authorList>
            <person name="de Groot N.N."/>
        </authorList>
    </citation>
    <scope>NUCLEOTIDE SEQUENCE [LARGE SCALE GENOMIC DNA]</scope>
    <source>
        <strain evidence="2 3">DSM 14789</strain>
    </source>
</reference>
<keyword evidence="3" id="KW-1185">Reference proteome</keyword>
<feature type="domain" description="DUF7079" evidence="1">
    <location>
        <begin position="10"/>
        <end position="120"/>
    </location>
</feature>
<organism evidence="2 3">
    <name type="scientific">Modicisalibacter muralis</name>
    <dbReference type="NCBI Taxonomy" id="119000"/>
    <lineage>
        <taxon>Bacteria</taxon>
        <taxon>Pseudomonadati</taxon>
        <taxon>Pseudomonadota</taxon>
        <taxon>Gammaproteobacteria</taxon>
        <taxon>Oceanospirillales</taxon>
        <taxon>Halomonadaceae</taxon>
        <taxon>Modicisalibacter</taxon>
    </lineage>
</organism>
<evidence type="ECO:0000313" key="2">
    <source>
        <dbReference type="EMBL" id="SDM27769.1"/>
    </source>
</evidence>
<sequence length="132" mass="15762">MMDIETLVAERGELWLALAPLWLEREPGETDYARMIEVIERHDLSLDQLEWIFRLELAPVLSRHQVSVAGSEWRSFNEDRLLRQLVGHYRRLRGWRKGFWTLFSGLTTMMTRHRWNQLMTRLMAARGEQPPT</sequence>
<gene>
    <name evidence="2" type="ORF">SAMN05661010_03826</name>
</gene>
<dbReference type="EMBL" id="FNGI01000017">
    <property type="protein sequence ID" value="SDM27769.1"/>
    <property type="molecule type" value="Genomic_DNA"/>
</dbReference>
<dbReference type="InterPro" id="IPR055507">
    <property type="entry name" value="DUF7079"/>
</dbReference>
<dbReference type="Pfam" id="PF23296">
    <property type="entry name" value="DUF7079"/>
    <property type="match status" value="1"/>
</dbReference>
<proteinExistence type="predicted"/>